<organism evidence="2 3">
    <name type="scientific">Coccomyxa subellipsoidea</name>
    <dbReference type="NCBI Taxonomy" id="248742"/>
    <lineage>
        <taxon>Eukaryota</taxon>
        <taxon>Viridiplantae</taxon>
        <taxon>Chlorophyta</taxon>
        <taxon>core chlorophytes</taxon>
        <taxon>Trebouxiophyceae</taxon>
        <taxon>Trebouxiophyceae incertae sedis</taxon>
        <taxon>Coccomyxaceae</taxon>
        <taxon>Coccomyxa</taxon>
    </lineage>
</organism>
<keyword evidence="1" id="KW-0732">Signal</keyword>
<name>A0ABR2YNM6_9CHLO</name>
<reference evidence="2 3" key="1">
    <citation type="journal article" date="2024" name="Nat. Commun.">
        <title>Phylogenomics reveals the evolutionary origins of lichenization in chlorophyte algae.</title>
        <authorList>
            <person name="Puginier C."/>
            <person name="Libourel C."/>
            <person name="Otte J."/>
            <person name="Skaloud P."/>
            <person name="Haon M."/>
            <person name="Grisel S."/>
            <person name="Petersen M."/>
            <person name="Berrin J.G."/>
            <person name="Delaux P.M."/>
            <person name="Dal Grande F."/>
            <person name="Keller J."/>
        </authorList>
    </citation>
    <scope>NUCLEOTIDE SEQUENCE [LARGE SCALE GENOMIC DNA]</scope>
    <source>
        <strain evidence="2 3">SAG 216-7</strain>
    </source>
</reference>
<keyword evidence="3" id="KW-1185">Reference proteome</keyword>
<dbReference type="EMBL" id="JALJOT010000008">
    <property type="protein sequence ID" value="KAK9908528.1"/>
    <property type="molecule type" value="Genomic_DNA"/>
</dbReference>
<evidence type="ECO:0000313" key="3">
    <source>
        <dbReference type="Proteomes" id="UP001491310"/>
    </source>
</evidence>
<accession>A0ABR2YNM6</accession>
<gene>
    <name evidence="2" type="ORF">WJX75_009202</name>
</gene>
<feature type="signal peptide" evidence="1">
    <location>
        <begin position="1"/>
        <end position="24"/>
    </location>
</feature>
<protein>
    <submittedName>
        <fullName evidence="2">Uncharacterized protein</fullName>
    </submittedName>
</protein>
<dbReference type="Proteomes" id="UP001491310">
    <property type="component" value="Unassembled WGS sequence"/>
</dbReference>
<feature type="chain" id="PRO_5047404157" evidence="1">
    <location>
        <begin position="25"/>
        <end position="81"/>
    </location>
</feature>
<comment type="caution">
    <text evidence="2">The sequence shown here is derived from an EMBL/GenBank/DDBJ whole genome shotgun (WGS) entry which is preliminary data.</text>
</comment>
<evidence type="ECO:0000313" key="2">
    <source>
        <dbReference type="EMBL" id="KAK9908528.1"/>
    </source>
</evidence>
<proteinExistence type="predicted"/>
<evidence type="ECO:0000256" key="1">
    <source>
        <dbReference type="SAM" id="SignalP"/>
    </source>
</evidence>
<sequence>MASFKITFFLFALWALAILGAASAINVCFGDQGAFKTASNCPLDGREYLVCLSGPALGGCRLRSEGDFPPSQCSTECLFQS</sequence>